<name>E0NRU1_9BACT</name>
<evidence type="ECO:0000313" key="2">
    <source>
        <dbReference type="EMBL" id="EFM02229.1"/>
    </source>
</evidence>
<dbReference type="RefSeq" id="WP_006948773.1">
    <property type="nucleotide sequence ID" value="NZ_GL397214.1"/>
</dbReference>
<evidence type="ECO:0000256" key="1">
    <source>
        <dbReference type="SAM" id="MobiDB-lite"/>
    </source>
</evidence>
<accession>E0NRU1</accession>
<proteinExistence type="predicted"/>
<dbReference type="HOGENOM" id="CLU_028180_0_0_10"/>
<dbReference type="BioCyc" id="PMAR862515-HMP:GMOO-907-MONOMER"/>
<comment type="caution">
    <text evidence="2">The sequence shown here is derived from an EMBL/GenBank/DDBJ whole genome shotgun (WGS) entry which is preliminary data.</text>
</comment>
<dbReference type="Proteomes" id="UP000004394">
    <property type="component" value="Unassembled WGS sequence"/>
</dbReference>
<keyword evidence="3" id="KW-1185">Reference proteome</keyword>
<organism evidence="2 3">
    <name type="scientific">Hoylesella marshii DSM 16973 = JCM 13450</name>
    <dbReference type="NCBI Taxonomy" id="862515"/>
    <lineage>
        <taxon>Bacteria</taxon>
        <taxon>Pseudomonadati</taxon>
        <taxon>Bacteroidota</taxon>
        <taxon>Bacteroidia</taxon>
        <taxon>Bacteroidales</taxon>
        <taxon>Prevotellaceae</taxon>
        <taxon>Hoylesella</taxon>
    </lineage>
</organism>
<sequence length="556" mass="61584">MEMKMNLNKNRTMKMKTTLFSLFLAIGALTITSCSKEDNNDREEEATFQAVQFRMAEEGFGTETELTRASSIPSAPALSEVGDCETETTLESEPAEKPTAATRGVTTPTHYTIRAYLNGAVYREIKGTFTATGFTPDAGSAAEIELRRKKTYDIVCFNDQVTPVGNKLEVTLANAATARIGRKRVTLITTDQTINLSARHVGVRVRTQIVAKKDIPTAITNKLQSTGNNIPQKVSYNPTDGSYTSLSDAAMNIANDSPASTEAKYTASNYGKTYAYTSTADYHYFLPTTEVANLKLNITGGKIFWKPLNGDINKLANGNHTFVANGTYCIKVKMSPKYTYLFNDGSSGFLSNAGARKPVGIVVDFDKRIAVALKNAGTEIKWSDGSQKETQSNTTMAVRDAFDMFKDFNDYTWSTTYSKNTIIRGNDAINYPAFYAAGQYKPANTTSADAIYSRRWHLPTMGEWSRLLSTLGLVDLSTHSLDPSKSEWEWYGNLVDEAFTRVGGKLVYPGFFSSSYWTTEEYMVGFVDIVVLPDFRFSLAGSQKKQTRLVRPFINY</sequence>
<dbReference type="PROSITE" id="PS51257">
    <property type="entry name" value="PROKAR_LIPOPROTEIN"/>
    <property type="match status" value="1"/>
</dbReference>
<evidence type="ECO:0008006" key="4">
    <source>
        <dbReference type="Google" id="ProtNLM"/>
    </source>
</evidence>
<evidence type="ECO:0000313" key="3">
    <source>
        <dbReference type="Proteomes" id="UP000004394"/>
    </source>
</evidence>
<dbReference type="STRING" id="862515.HMPREF0658_0892"/>
<reference evidence="2" key="1">
    <citation type="submission" date="2010-07" db="EMBL/GenBank/DDBJ databases">
        <authorList>
            <person name="Muzny D."/>
            <person name="Qin X."/>
            <person name="Deng J."/>
            <person name="Jiang H."/>
            <person name="Liu Y."/>
            <person name="Qu J."/>
            <person name="Song X.-Z."/>
            <person name="Zhang L."/>
            <person name="Thornton R."/>
            <person name="Coyle M."/>
            <person name="Francisco L."/>
            <person name="Jackson L."/>
            <person name="Javaid M."/>
            <person name="Korchina V."/>
            <person name="Kovar C."/>
            <person name="Mata R."/>
            <person name="Mathew T."/>
            <person name="Ngo R."/>
            <person name="Nguyen L."/>
            <person name="Nguyen N."/>
            <person name="Okwuonu G."/>
            <person name="Ongeri F."/>
            <person name="Pham C."/>
            <person name="Simmons D."/>
            <person name="Wilczek-Boney K."/>
            <person name="Hale W."/>
            <person name="Jakkamsetti A."/>
            <person name="Pham P."/>
            <person name="Ruth R."/>
            <person name="San Lucas F."/>
            <person name="Warren J."/>
            <person name="Zhang J."/>
            <person name="Zhao Z."/>
            <person name="Zhou C."/>
            <person name="Zhu D."/>
            <person name="Lee S."/>
            <person name="Bess C."/>
            <person name="Blankenburg K."/>
            <person name="Forbes L."/>
            <person name="Fu Q."/>
            <person name="Gubbala S."/>
            <person name="Hirani K."/>
            <person name="Jayaseelan J.C."/>
            <person name="Lara F."/>
            <person name="Munidasa M."/>
            <person name="Palculict T."/>
            <person name="Patil S."/>
            <person name="Pu L.-L."/>
            <person name="Saada N."/>
            <person name="Tang L."/>
            <person name="Weissenberger G."/>
            <person name="Zhu Y."/>
            <person name="Hemphill L."/>
            <person name="Shang Y."/>
            <person name="Youmans B."/>
            <person name="Ayvaz T."/>
            <person name="Ross M."/>
            <person name="Santibanez J."/>
            <person name="Aqrawi P."/>
            <person name="Gross S."/>
            <person name="Joshi V."/>
            <person name="Fowler G."/>
            <person name="Nazareth L."/>
            <person name="Reid J."/>
            <person name="Worley K."/>
            <person name="Petrosino J."/>
            <person name="Highlander S."/>
            <person name="Gibbs R."/>
        </authorList>
    </citation>
    <scope>NUCLEOTIDE SEQUENCE [LARGE SCALE GENOMIC DNA]</scope>
    <source>
        <strain evidence="2">DSM 16973</strain>
    </source>
</reference>
<protein>
    <recommendedName>
        <fullName evidence="4">Fibrobacter succinogene major paralogous domain protein</fullName>
    </recommendedName>
</protein>
<dbReference type="AlphaFoldDB" id="E0NRU1"/>
<dbReference type="EMBL" id="AEEI01000027">
    <property type="protein sequence ID" value="EFM02229.1"/>
    <property type="molecule type" value="Genomic_DNA"/>
</dbReference>
<feature type="region of interest" description="Disordered" evidence="1">
    <location>
        <begin position="62"/>
        <end position="83"/>
    </location>
</feature>
<gene>
    <name evidence="2" type="ORF">HMPREF0658_0892</name>
</gene>